<evidence type="ECO:0000256" key="1">
    <source>
        <dbReference type="ARBA" id="ARBA00008950"/>
    </source>
</evidence>
<dbReference type="Pfam" id="PF12850">
    <property type="entry name" value="Metallophos_2"/>
    <property type="match status" value="1"/>
</dbReference>
<protein>
    <submittedName>
        <fullName evidence="3">Metallophosphoesterase</fullName>
    </submittedName>
</protein>
<dbReference type="Gene3D" id="3.60.21.10">
    <property type="match status" value="1"/>
</dbReference>
<dbReference type="PANTHER" id="PTHR42850">
    <property type="entry name" value="METALLOPHOSPHOESTERASE"/>
    <property type="match status" value="1"/>
</dbReference>
<organism evidence="3">
    <name type="scientific">Eiseniibacteriota bacterium</name>
    <dbReference type="NCBI Taxonomy" id="2212470"/>
    <lineage>
        <taxon>Bacteria</taxon>
        <taxon>Candidatus Eiseniibacteriota</taxon>
    </lineage>
</organism>
<sequence length="259" mass="28435">MTRLALFGGVYSNHRALAATLEDARRAGADATWCLGDLGGFGPHPDRAAALLRDAGIPMVRGNYDESVGHGRADCGCGYLDPRDAHFAQIAYDYTLARTSEAHRAWMRTLPTSARLEAGGRRVLLCHGSPRRVNEFLWESACSDAFLSWLCEAHHADVIACTHTGLPWHRALPGGRHVVNVGAIGRPAHDGRTTVRYALLEIGASFEVAFREVAYDHEATAREIEAEGLPAEFAETLRTGWWTTCLENLPAKERRRGPH</sequence>
<proteinExistence type="inferred from homology"/>
<dbReference type="InterPro" id="IPR050126">
    <property type="entry name" value="Ap4A_hydrolase"/>
</dbReference>
<dbReference type="AlphaFoldDB" id="A0A832MJS8"/>
<dbReference type="SUPFAM" id="SSF56300">
    <property type="entry name" value="Metallo-dependent phosphatases"/>
    <property type="match status" value="1"/>
</dbReference>
<evidence type="ECO:0000313" key="3">
    <source>
        <dbReference type="EMBL" id="HGZ43102.1"/>
    </source>
</evidence>
<accession>A0A832MJS8</accession>
<reference evidence="3" key="1">
    <citation type="journal article" date="2020" name="mSystems">
        <title>Genome- and Community-Level Interaction Insights into Carbon Utilization and Element Cycling Functions of Hydrothermarchaeota in Hydrothermal Sediment.</title>
        <authorList>
            <person name="Zhou Z."/>
            <person name="Liu Y."/>
            <person name="Xu W."/>
            <person name="Pan J."/>
            <person name="Luo Z.H."/>
            <person name="Li M."/>
        </authorList>
    </citation>
    <scope>NUCLEOTIDE SEQUENCE [LARGE SCALE GENOMIC DNA]</scope>
    <source>
        <strain evidence="3">SpSt-381</strain>
    </source>
</reference>
<dbReference type="PIRSF" id="PIRSF000883">
    <property type="entry name" value="Pesterase_MJ0912"/>
    <property type="match status" value="1"/>
</dbReference>
<dbReference type="PANTHER" id="PTHR42850:SF2">
    <property type="entry name" value="BLL5683 PROTEIN"/>
    <property type="match status" value="1"/>
</dbReference>
<evidence type="ECO:0000259" key="2">
    <source>
        <dbReference type="Pfam" id="PF12850"/>
    </source>
</evidence>
<dbReference type="InterPro" id="IPR011152">
    <property type="entry name" value="Pesterase_MJ0912"/>
</dbReference>
<comment type="caution">
    <text evidence="3">The sequence shown here is derived from an EMBL/GenBank/DDBJ whole genome shotgun (WGS) entry which is preliminary data.</text>
</comment>
<name>A0A832MJS8_UNCEI</name>
<dbReference type="CDD" id="cd00838">
    <property type="entry name" value="MPP_superfamily"/>
    <property type="match status" value="1"/>
</dbReference>
<comment type="similarity">
    <text evidence="1">Belongs to the metallophosphoesterase superfamily. YfcE family.</text>
</comment>
<dbReference type="GO" id="GO:0016791">
    <property type="term" value="F:phosphatase activity"/>
    <property type="evidence" value="ECO:0007669"/>
    <property type="project" value="TreeGrafter"/>
</dbReference>
<dbReference type="GO" id="GO:0005737">
    <property type="term" value="C:cytoplasm"/>
    <property type="evidence" value="ECO:0007669"/>
    <property type="project" value="TreeGrafter"/>
</dbReference>
<dbReference type="EMBL" id="DSQF01000012">
    <property type="protein sequence ID" value="HGZ43102.1"/>
    <property type="molecule type" value="Genomic_DNA"/>
</dbReference>
<gene>
    <name evidence="3" type="ORF">ENR23_06705</name>
</gene>
<dbReference type="InterPro" id="IPR029052">
    <property type="entry name" value="Metallo-depent_PP-like"/>
</dbReference>
<feature type="domain" description="Calcineurin-like phosphoesterase" evidence="2">
    <location>
        <begin position="12"/>
        <end position="202"/>
    </location>
</feature>
<dbReference type="InterPro" id="IPR024654">
    <property type="entry name" value="Calcineurin-like_PHP_lpxH"/>
</dbReference>